<reference evidence="11 12" key="1">
    <citation type="submission" date="2019-07" db="EMBL/GenBank/DDBJ databases">
        <authorList>
            <person name="Friedrich A."/>
            <person name="Schacherer J."/>
        </authorList>
    </citation>
    <scope>NUCLEOTIDE SEQUENCE [LARGE SCALE GENOMIC DNA]</scope>
</reference>
<sequence>MSSQKSGSASSEKQHKKEQQQQKKKEQQQQQQQTKQMHVQPRQPRKFTQADLNRLVLEYLNKKGYHQTEATLRIESTKISGPQTIQLTPGNANFEKPKVATSSRSNLQYQQQQFVEEQNEAKRHQYAEDPKMFGRAYSIFRNWCENSLEMYRYELDKFLYPLFMYLYLSLIERNEPTEARSFYEKFKADHVLQHSQEVKSVGGISLPEHIEQNQIAKLFNMNKYRLHVSATSMNLVLGFLNEHQGIGGSLLVREINDHMAIVTQVEVSTRAQDELDAIEKMEGIPEISQLLNSSNGSSTDDNGKKEHNSTSLELLNSKALKLGKLPNDPEFSKELEAELKQRDENEKKSNPESPQKKTLMDEYKENFKTELTADGSPSKDVLPLPQKTALDLKKEVIKIQDSRAKIHLSTVQAHLPSVCMYTFHNTNDEMTCAEFNDDSTMVAGGFQDSFVKIWSIDGKPMRSVLKHDKYNDPPDGAGYANTRRLIGHSGAVYGLDFSPDGHYLLSASEDKTVRMWSLDTYTALVSYKGHNAPVWDVKFSPLGHYFATASHDQTARLWSCDHIYPLRIFAGHLNDVDVVDFHPNSTYVFTGSSDRTVRMWDIARGESVRVFIGHTMPINALACSPDGRWLATAGEDSIINVFDIASGRKLKSMRGHGRSSIYSLAFSRDGSVLLSGGSDNSIRVWDIKRGTLDRDSPRPEKFTYESVINAKNADETTRVDNTDSGSKNESNTSRAAEELRRRKESISTPDQLAVYFTKKTPVYKVHFTRRNLCLAAGVFMG</sequence>
<feature type="region of interest" description="Disordered" evidence="9">
    <location>
        <begin position="339"/>
        <end position="360"/>
    </location>
</feature>
<feature type="compositionally biased region" description="Low complexity" evidence="9">
    <location>
        <begin position="1"/>
        <end position="11"/>
    </location>
</feature>
<comment type="subcellular location">
    <subcellularLocation>
        <location evidence="1">Nucleus</location>
    </subcellularLocation>
</comment>
<keyword evidence="5" id="KW-0805">Transcription regulation</keyword>
<feature type="compositionally biased region" description="Basic and acidic residues" evidence="9">
    <location>
        <begin position="12"/>
        <end position="27"/>
    </location>
</feature>
<dbReference type="PROSITE" id="PS50294">
    <property type="entry name" value="WD_REPEATS_REGION"/>
    <property type="match status" value="5"/>
</dbReference>
<feature type="repeat" description="WD" evidence="8">
    <location>
        <begin position="527"/>
        <end position="559"/>
    </location>
</feature>
<evidence type="ECO:0000256" key="5">
    <source>
        <dbReference type="ARBA" id="ARBA00023015"/>
    </source>
</evidence>
<dbReference type="InterPro" id="IPR036322">
    <property type="entry name" value="WD40_repeat_dom_sf"/>
</dbReference>
<dbReference type="CDD" id="cd00200">
    <property type="entry name" value="WD40"/>
    <property type="match status" value="1"/>
</dbReference>
<dbReference type="EMBL" id="CABFWN010000005">
    <property type="protein sequence ID" value="VUG19653.1"/>
    <property type="molecule type" value="Genomic_DNA"/>
</dbReference>
<dbReference type="CDD" id="cd08044">
    <property type="entry name" value="TAF5_NTD2"/>
    <property type="match status" value="1"/>
</dbReference>
<dbReference type="Gene3D" id="2.130.10.10">
    <property type="entry name" value="YVTN repeat-like/Quinoprotein amine dehydrogenase"/>
    <property type="match status" value="2"/>
</dbReference>
<dbReference type="Pfam" id="PF00400">
    <property type="entry name" value="WD40"/>
    <property type="match status" value="6"/>
</dbReference>
<keyword evidence="6" id="KW-0804">Transcription</keyword>
<feature type="repeat" description="WD" evidence="8">
    <location>
        <begin position="569"/>
        <end position="610"/>
    </location>
</feature>
<dbReference type="InterPro" id="IPR006594">
    <property type="entry name" value="LisH"/>
</dbReference>
<dbReference type="SUPFAM" id="SSF160897">
    <property type="entry name" value="Taf5 N-terminal domain-like"/>
    <property type="match status" value="1"/>
</dbReference>
<evidence type="ECO:0000256" key="2">
    <source>
        <dbReference type="ARBA" id="ARBA00009435"/>
    </source>
</evidence>
<organism evidence="11 12">
    <name type="scientific">Dekkera bruxellensis</name>
    <name type="common">Brettanomyces custersii</name>
    <dbReference type="NCBI Taxonomy" id="5007"/>
    <lineage>
        <taxon>Eukaryota</taxon>
        <taxon>Fungi</taxon>
        <taxon>Dikarya</taxon>
        <taxon>Ascomycota</taxon>
        <taxon>Saccharomycotina</taxon>
        <taxon>Pichiomycetes</taxon>
        <taxon>Pichiales</taxon>
        <taxon>Pichiaceae</taxon>
        <taxon>Brettanomyces</taxon>
    </lineage>
</organism>
<dbReference type="AlphaFoldDB" id="A0A7D9D0I9"/>
<keyword evidence="12" id="KW-1185">Reference proteome</keyword>
<accession>A0A7D9D0I9</accession>
<dbReference type="Pfam" id="PF04494">
    <property type="entry name" value="TFIID_NTD2"/>
    <property type="match status" value="1"/>
</dbReference>
<dbReference type="InterPro" id="IPR015943">
    <property type="entry name" value="WD40/YVTN_repeat-like_dom_sf"/>
</dbReference>
<evidence type="ECO:0000259" key="10">
    <source>
        <dbReference type="Pfam" id="PF04494"/>
    </source>
</evidence>
<dbReference type="Proteomes" id="UP000478008">
    <property type="component" value="Unassembled WGS sequence"/>
</dbReference>
<keyword evidence="4" id="KW-0677">Repeat</keyword>
<dbReference type="PANTHER" id="PTHR19879">
    <property type="entry name" value="TRANSCRIPTION INITIATION FACTOR TFIID"/>
    <property type="match status" value="1"/>
</dbReference>
<evidence type="ECO:0000256" key="6">
    <source>
        <dbReference type="ARBA" id="ARBA00023163"/>
    </source>
</evidence>
<dbReference type="GO" id="GO:0016251">
    <property type="term" value="F:RNA polymerase II general transcription initiation factor activity"/>
    <property type="evidence" value="ECO:0007669"/>
    <property type="project" value="TreeGrafter"/>
</dbReference>
<name>A0A7D9D0I9_DEKBR</name>
<feature type="compositionally biased region" description="Basic and acidic residues" evidence="9">
    <location>
        <begin position="735"/>
        <end position="744"/>
    </location>
</feature>
<feature type="repeat" description="WD" evidence="8">
    <location>
        <begin position="485"/>
        <end position="526"/>
    </location>
</feature>
<keyword evidence="3 8" id="KW-0853">WD repeat</keyword>
<evidence type="ECO:0000256" key="8">
    <source>
        <dbReference type="PROSITE-ProRule" id="PRU00221"/>
    </source>
</evidence>
<dbReference type="GO" id="GO:0006367">
    <property type="term" value="P:transcription initiation at RNA polymerase II promoter"/>
    <property type="evidence" value="ECO:0007669"/>
    <property type="project" value="TreeGrafter"/>
</dbReference>
<dbReference type="PROSITE" id="PS50082">
    <property type="entry name" value="WD_REPEATS_2"/>
    <property type="match status" value="6"/>
</dbReference>
<dbReference type="SMART" id="SM00320">
    <property type="entry name" value="WD40"/>
    <property type="match status" value="6"/>
</dbReference>
<dbReference type="PANTHER" id="PTHR19879:SF1">
    <property type="entry name" value="CANNONBALL-RELATED"/>
    <property type="match status" value="1"/>
</dbReference>
<dbReference type="Pfam" id="PF08513">
    <property type="entry name" value="LisH"/>
    <property type="match status" value="1"/>
</dbReference>
<feature type="repeat" description="WD" evidence="8">
    <location>
        <begin position="423"/>
        <end position="457"/>
    </location>
</feature>
<dbReference type="Gene3D" id="1.25.40.500">
    <property type="entry name" value="TFIID subunit TAF5, NTD2 domain"/>
    <property type="match status" value="1"/>
</dbReference>
<dbReference type="SMART" id="SM00667">
    <property type="entry name" value="LisH"/>
    <property type="match status" value="1"/>
</dbReference>
<proteinExistence type="inferred from homology"/>
<dbReference type="InterPro" id="IPR020472">
    <property type="entry name" value="WD40_PAC1"/>
</dbReference>
<dbReference type="InterPro" id="IPR037264">
    <property type="entry name" value="TFIID_NTD2_sf"/>
</dbReference>
<dbReference type="InterPro" id="IPR019775">
    <property type="entry name" value="WD40_repeat_CS"/>
</dbReference>
<evidence type="ECO:0000256" key="3">
    <source>
        <dbReference type="ARBA" id="ARBA00022574"/>
    </source>
</evidence>
<dbReference type="InterPro" id="IPR007582">
    <property type="entry name" value="TFIID_NTD2"/>
</dbReference>
<keyword evidence="7" id="KW-0539">Nucleus</keyword>
<evidence type="ECO:0000313" key="12">
    <source>
        <dbReference type="Proteomes" id="UP000478008"/>
    </source>
</evidence>
<comment type="similarity">
    <text evidence="2">Belongs to the WD repeat TAF5 family.</text>
</comment>
<feature type="repeat" description="WD" evidence="8">
    <location>
        <begin position="659"/>
        <end position="695"/>
    </location>
</feature>
<feature type="repeat" description="WD" evidence="8">
    <location>
        <begin position="611"/>
        <end position="652"/>
    </location>
</feature>
<feature type="region of interest" description="Disordered" evidence="9">
    <location>
        <begin position="1"/>
        <end position="50"/>
    </location>
</feature>
<dbReference type="SUPFAM" id="SSF50978">
    <property type="entry name" value="WD40 repeat-like"/>
    <property type="match status" value="1"/>
</dbReference>
<evidence type="ECO:0000256" key="7">
    <source>
        <dbReference type="ARBA" id="ARBA00023242"/>
    </source>
</evidence>
<feature type="compositionally biased region" description="Polar residues" evidence="9">
    <location>
        <begin position="722"/>
        <end position="734"/>
    </location>
</feature>
<dbReference type="InterPro" id="IPR001680">
    <property type="entry name" value="WD40_rpt"/>
</dbReference>
<dbReference type="PROSITE" id="PS50896">
    <property type="entry name" value="LISH"/>
    <property type="match status" value="1"/>
</dbReference>
<evidence type="ECO:0000313" key="11">
    <source>
        <dbReference type="EMBL" id="VUG19653.1"/>
    </source>
</evidence>
<evidence type="ECO:0000256" key="9">
    <source>
        <dbReference type="SAM" id="MobiDB-lite"/>
    </source>
</evidence>
<dbReference type="GO" id="GO:0005669">
    <property type="term" value="C:transcription factor TFIID complex"/>
    <property type="evidence" value="ECO:0007669"/>
    <property type="project" value="TreeGrafter"/>
</dbReference>
<evidence type="ECO:0000256" key="1">
    <source>
        <dbReference type="ARBA" id="ARBA00004123"/>
    </source>
</evidence>
<protein>
    <submittedName>
        <fullName evidence="11">DEBR0S5_08284g1_1</fullName>
    </submittedName>
</protein>
<evidence type="ECO:0000256" key="4">
    <source>
        <dbReference type="ARBA" id="ARBA00022737"/>
    </source>
</evidence>
<gene>
    <name evidence="11" type="primary">TAF5</name>
    <name evidence="11" type="ORF">DEBR0S5_08284G</name>
</gene>
<dbReference type="PRINTS" id="PR00320">
    <property type="entry name" value="GPROTEINBRPT"/>
</dbReference>
<feature type="domain" description="TFIID subunit TAF5 NTD2" evidence="10">
    <location>
        <begin position="128"/>
        <end position="259"/>
    </location>
</feature>
<feature type="region of interest" description="Disordered" evidence="9">
    <location>
        <begin position="713"/>
        <end position="744"/>
    </location>
</feature>
<dbReference type="PROSITE" id="PS00678">
    <property type="entry name" value="WD_REPEATS_1"/>
    <property type="match status" value="2"/>
</dbReference>